<proteinExistence type="predicted"/>
<dbReference type="Proteomes" id="UP000095282">
    <property type="component" value="Unplaced"/>
</dbReference>
<accession>A0A1I7TFW5</accession>
<dbReference type="eggNOG" id="ENOG502R10W">
    <property type="taxonomic scope" value="Eukaryota"/>
</dbReference>
<name>A0A1I7TFW5_9PELO</name>
<keyword evidence="1" id="KW-0175">Coiled coil</keyword>
<protein>
    <submittedName>
        <fullName evidence="3">Uncharacterized protein</fullName>
    </submittedName>
</protein>
<evidence type="ECO:0000313" key="2">
    <source>
        <dbReference type="Proteomes" id="UP000095282"/>
    </source>
</evidence>
<dbReference type="WBParaSite" id="Csp11.Scaffold604.g5540.t1">
    <property type="protein sequence ID" value="Csp11.Scaffold604.g5540.t1"/>
    <property type="gene ID" value="Csp11.Scaffold604.g5540"/>
</dbReference>
<dbReference type="STRING" id="1561998.A0A1I7TFW5"/>
<evidence type="ECO:0000313" key="3">
    <source>
        <dbReference type="WBParaSite" id="Csp11.Scaffold604.g5540.t1"/>
    </source>
</evidence>
<evidence type="ECO:0000256" key="1">
    <source>
        <dbReference type="SAM" id="Coils"/>
    </source>
</evidence>
<dbReference type="AlphaFoldDB" id="A0A1I7TFW5"/>
<keyword evidence="2" id="KW-1185">Reference proteome</keyword>
<reference evidence="3" key="1">
    <citation type="submission" date="2016-11" db="UniProtKB">
        <authorList>
            <consortium name="WormBaseParasite"/>
        </authorList>
    </citation>
    <scope>IDENTIFICATION</scope>
</reference>
<sequence>MILEEELGRMGVEGGEFDSLKRRLVNFNQEAVEFLVFLKFTKIRNDVENRIKFPLVFDSTHQFPELSKAKEESFQIAKQIYDENMKLRERILIYKKQKINSFHSFVVEKSQQIGENEELDEIVKQFNDIKKRFEEMKMIELSGEELDKEIKKIDDNVAEKMKKLELIQREIEPIDVEEDAIFFRYRALKKEFQEINNSLKDIEMKLLREEDSFFSFCRYRLSSFYKTKNEIGSNLQETYLCAANKLFLFEITDRSFSFDKLIIERLEGTRRSLTAKLMYYQLFPPTPVKSYEQDIYLKLWDNFNEETEENTWINQLLIATT</sequence>
<feature type="coiled-coil region" evidence="1">
    <location>
        <begin position="150"/>
        <end position="205"/>
    </location>
</feature>
<organism evidence="2 3">
    <name type="scientific">Caenorhabditis tropicalis</name>
    <dbReference type="NCBI Taxonomy" id="1561998"/>
    <lineage>
        <taxon>Eukaryota</taxon>
        <taxon>Metazoa</taxon>
        <taxon>Ecdysozoa</taxon>
        <taxon>Nematoda</taxon>
        <taxon>Chromadorea</taxon>
        <taxon>Rhabditida</taxon>
        <taxon>Rhabditina</taxon>
        <taxon>Rhabditomorpha</taxon>
        <taxon>Rhabditoidea</taxon>
        <taxon>Rhabditidae</taxon>
        <taxon>Peloderinae</taxon>
        <taxon>Caenorhabditis</taxon>
    </lineage>
</organism>